<evidence type="ECO:0000313" key="1">
    <source>
        <dbReference type="EMBL" id="GGB70427.1"/>
    </source>
</evidence>
<dbReference type="Proteomes" id="UP000615760">
    <property type="component" value="Unassembled WGS sequence"/>
</dbReference>
<protein>
    <submittedName>
        <fullName evidence="1">Uncharacterized protein</fullName>
    </submittedName>
</protein>
<gene>
    <name evidence="1" type="ORF">GCM10007424_07980</name>
</gene>
<evidence type="ECO:0000313" key="2">
    <source>
        <dbReference type="Proteomes" id="UP000615760"/>
    </source>
</evidence>
<proteinExistence type="predicted"/>
<sequence>MYYGIGKGEIKVRDTTEVLKYYEPFLESDKYPIEVFVIKNTGENSIETAQKAINEFSVPRTFIKNRENGVVYDLDCFEDTEANVNEIKNGTVEDYVVLKNDTELIAFQNFINNDEQAALIHSNNVDNTNSKKYDIYISYATFLGKKLRKRTLSVLNLNDINKVVILDLSFSRTEGE</sequence>
<keyword evidence="2" id="KW-1185">Reference proteome</keyword>
<organism evidence="1 2">
    <name type="scientific">Flavobacterium suaedae</name>
    <dbReference type="NCBI Taxonomy" id="1767027"/>
    <lineage>
        <taxon>Bacteria</taxon>
        <taxon>Pseudomonadati</taxon>
        <taxon>Bacteroidota</taxon>
        <taxon>Flavobacteriia</taxon>
        <taxon>Flavobacteriales</taxon>
        <taxon>Flavobacteriaceae</taxon>
        <taxon>Flavobacterium</taxon>
    </lineage>
</organism>
<accession>A0ABQ1JJ93</accession>
<comment type="caution">
    <text evidence="1">The sequence shown here is derived from an EMBL/GenBank/DDBJ whole genome shotgun (WGS) entry which is preliminary data.</text>
</comment>
<name>A0ABQ1JJ93_9FLAO</name>
<reference evidence="2" key="1">
    <citation type="journal article" date="2019" name="Int. J. Syst. Evol. Microbiol.">
        <title>The Global Catalogue of Microorganisms (GCM) 10K type strain sequencing project: providing services to taxonomists for standard genome sequencing and annotation.</title>
        <authorList>
            <consortium name="The Broad Institute Genomics Platform"/>
            <consortium name="The Broad Institute Genome Sequencing Center for Infectious Disease"/>
            <person name="Wu L."/>
            <person name="Ma J."/>
        </authorList>
    </citation>
    <scope>NUCLEOTIDE SEQUENCE [LARGE SCALE GENOMIC DNA]</scope>
    <source>
        <strain evidence="2">CGMCC 1.15461</strain>
    </source>
</reference>
<dbReference type="EMBL" id="BMJE01000002">
    <property type="protein sequence ID" value="GGB70427.1"/>
    <property type="molecule type" value="Genomic_DNA"/>
</dbReference>